<sequence>MFANFDLDILNTTKVECPGPRSLELNVINIFNDTDIMLEDFNDFFRTRSLENLKISIGWSLMDKDLFSILGKMETLKKSSITSHLFQRQILDFGFNEALSFFKNLQQVDLILDRKAVRSATRAIWQASKIKLHIMMTGTFRKTTMFKNLKYMENCRNLTLILEGDNTYLDEEDLCNLNTLKRLEYLALIPYREDTGDKLEDRVVFDDASDFECAFAGLQRLHNYHEIIDSGISFSEGPGTFWA</sequence>
<gene>
    <name evidence="1" type="ORF">KCU76_g14391</name>
</gene>
<reference evidence="1" key="2">
    <citation type="submission" date="2021-08" db="EMBL/GenBank/DDBJ databases">
        <authorList>
            <person name="Gostincar C."/>
            <person name="Sun X."/>
            <person name="Song Z."/>
            <person name="Gunde-Cimerman N."/>
        </authorList>
    </citation>
    <scope>NUCLEOTIDE SEQUENCE</scope>
    <source>
        <strain evidence="1">EXF-9911</strain>
    </source>
</reference>
<organism evidence="1 2">
    <name type="scientific">Aureobasidium melanogenum</name>
    <name type="common">Aureobasidium pullulans var. melanogenum</name>
    <dbReference type="NCBI Taxonomy" id="46634"/>
    <lineage>
        <taxon>Eukaryota</taxon>
        <taxon>Fungi</taxon>
        <taxon>Dikarya</taxon>
        <taxon>Ascomycota</taxon>
        <taxon>Pezizomycotina</taxon>
        <taxon>Dothideomycetes</taxon>
        <taxon>Dothideomycetidae</taxon>
        <taxon>Dothideales</taxon>
        <taxon>Saccotheciaceae</taxon>
        <taxon>Aureobasidium</taxon>
    </lineage>
</organism>
<dbReference type="EMBL" id="JAHFXF010000866">
    <property type="protein sequence ID" value="KAG9681592.1"/>
    <property type="molecule type" value="Genomic_DNA"/>
</dbReference>
<dbReference type="Proteomes" id="UP000779574">
    <property type="component" value="Unassembled WGS sequence"/>
</dbReference>
<feature type="non-terminal residue" evidence="1">
    <location>
        <position position="1"/>
    </location>
</feature>
<dbReference type="AlphaFoldDB" id="A0A9P8J0L1"/>
<evidence type="ECO:0000313" key="2">
    <source>
        <dbReference type="Proteomes" id="UP000779574"/>
    </source>
</evidence>
<dbReference type="OrthoDB" id="2305901at2759"/>
<proteinExistence type="predicted"/>
<accession>A0A9P8J0L1</accession>
<comment type="caution">
    <text evidence="1">The sequence shown here is derived from an EMBL/GenBank/DDBJ whole genome shotgun (WGS) entry which is preliminary data.</text>
</comment>
<evidence type="ECO:0000313" key="1">
    <source>
        <dbReference type="EMBL" id="KAG9681592.1"/>
    </source>
</evidence>
<reference evidence="1" key="1">
    <citation type="journal article" date="2021" name="J Fungi (Basel)">
        <title>Virulence traits and population genomics of the black yeast Aureobasidium melanogenum.</title>
        <authorList>
            <person name="Cernosa A."/>
            <person name="Sun X."/>
            <person name="Gostincar C."/>
            <person name="Fang C."/>
            <person name="Gunde-Cimerman N."/>
            <person name="Song Z."/>
        </authorList>
    </citation>
    <scope>NUCLEOTIDE SEQUENCE</scope>
    <source>
        <strain evidence="1">EXF-9911</strain>
    </source>
</reference>
<protein>
    <submittedName>
        <fullName evidence="1">Uncharacterized protein</fullName>
    </submittedName>
</protein>
<name>A0A9P8J0L1_AURME</name>